<dbReference type="InterPro" id="IPR007305">
    <property type="entry name" value="Vesicle_transpt_Got1/SFT2"/>
</dbReference>
<dbReference type="STRING" id="45607.A0A2T0FJG0"/>
<dbReference type="GO" id="GO:0005829">
    <property type="term" value="C:cytosol"/>
    <property type="evidence" value="ECO:0007669"/>
    <property type="project" value="GOC"/>
</dbReference>
<dbReference type="AlphaFoldDB" id="A0A2T0FJG0"/>
<dbReference type="PANTHER" id="PTHR21493:SF9">
    <property type="entry name" value="GOLGI TRANSPORT PROTEIN 1-RELATED"/>
    <property type="match status" value="1"/>
</dbReference>
<dbReference type="GO" id="GO:0006888">
    <property type="term" value="P:endoplasmic reticulum to Golgi vesicle-mediated transport"/>
    <property type="evidence" value="ECO:0007669"/>
    <property type="project" value="InterPro"/>
</dbReference>
<keyword evidence="4" id="KW-0333">Golgi apparatus</keyword>
<evidence type="ECO:0000256" key="1">
    <source>
        <dbReference type="ARBA" id="ARBA00004653"/>
    </source>
</evidence>
<dbReference type="GO" id="GO:0030134">
    <property type="term" value="C:COPII-coated ER to Golgi transport vesicle"/>
    <property type="evidence" value="ECO:0007669"/>
    <property type="project" value="TreeGrafter"/>
</dbReference>
<dbReference type="GO" id="GO:0000137">
    <property type="term" value="C:Golgi cis cisterna"/>
    <property type="evidence" value="ECO:0007669"/>
    <property type="project" value="TreeGrafter"/>
</dbReference>
<keyword evidence="5 7" id="KW-0472">Membrane</keyword>
<dbReference type="GeneID" id="36516484"/>
<name>A0A2T0FJG0_9ASCO</name>
<feature type="transmembrane region" description="Helical" evidence="7">
    <location>
        <begin position="90"/>
        <end position="108"/>
    </location>
</feature>
<protein>
    <submittedName>
        <fullName evidence="8">Protein transport protein GOT1</fullName>
    </submittedName>
</protein>
<comment type="subcellular location">
    <subcellularLocation>
        <location evidence="1">Golgi apparatus membrane</location>
        <topology evidence="1">Multi-pass membrane protein</topology>
    </subcellularLocation>
</comment>
<sequence>MWLTDIQKCGAALTSIGVIFFMLGIVFFFNARLLAFGNLLFLAGIFLLIGTQKAVAFFTSPHKIKGTVCFGTGIILILFKWAFVGFAVEVLGILALFGSFFGVILSFLRQLPIIGPFLSSPAVAPFLDRTANIQVLPV</sequence>
<evidence type="ECO:0000313" key="8">
    <source>
        <dbReference type="EMBL" id="PRT55116.1"/>
    </source>
</evidence>
<dbReference type="EMBL" id="NDIQ01000021">
    <property type="protein sequence ID" value="PRT55116.1"/>
    <property type="molecule type" value="Genomic_DNA"/>
</dbReference>
<feature type="transmembrane region" description="Helical" evidence="7">
    <location>
        <begin position="67"/>
        <end position="84"/>
    </location>
</feature>
<dbReference type="OrthoDB" id="204784at2759"/>
<dbReference type="Proteomes" id="UP000238350">
    <property type="component" value="Unassembled WGS sequence"/>
</dbReference>
<organism evidence="8 9">
    <name type="scientific">Wickerhamiella sorbophila</name>
    <dbReference type="NCBI Taxonomy" id="45607"/>
    <lineage>
        <taxon>Eukaryota</taxon>
        <taxon>Fungi</taxon>
        <taxon>Dikarya</taxon>
        <taxon>Ascomycota</taxon>
        <taxon>Saccharomycotina</taxon>
        <taxon>Dipodascomycetes</taxon>
        <taxon>Dipodascales</taxon>
        <taxon>Trichomonascaceae</taxon>
        <taxon>Wickerhamiella</taxon>
    </lineage>
</organism>
<comment type="similarity">
    <text evidence="6">Belongs to the GOT1 family.</text>
</comment>
<feature type="transmembrane region" description="Helical" evidence="7">
    <location>
        <begin position="12"/>
        <end position="29"/>
    </location>
</feature>
<evidence type="ECO:0000256" key="4">
    <source>
        <dbReference type="ARBA" id="ARBA00023034"/>
    </source>
</evidence>
<proteinExistence type="inferred from homology"/>
<keyword evidence="3 7" id="KW-1133">Transmembrane helix</keyword>
<evidence type="ECO:0000256" key="5">
    <source>
        <dbReference type="ARBA" id="ARBA00023136"/>
    </source>
</evidence>
<gene>
    <name evidence="8" type="ORF">B9G98_02736</name>
</gene>
<dbReference type="GO" id="GO:0005783">
    <property type="term" value="C:endoplasmic reticulum"/>
    <property type="evidence" value="ECO:0007669"/>
    <property type="project" value="TreeGrafter"/>
</dbReference>
<feature type="transmembrane region" description="Helical" evidence="7">
    <location>
        <begin position="35"/>
        <end position="55"/>
    </location>
</feature>
<accession>A0A2T0FJG0</accession>
<dbReference type="GO" id="GO:0042147">
    <property type="term" value="P:retrograde transport, endosome to Golgi"/>
    <property type="evidence" value="ECO:0007669"/>
    <property type="project" value="InterPro"/>
</dbReference>
<dbReference type="PANTHER" id="PTHR21493">
    <property type="entry name" value="CGI-141-RELATED/LIPASE CONTAINING PROTEIN"/>
    <property type="match status" value="1"/>
</dbReference>
<keyword evidence="2 7" id="KW-0812">Transmembrane</keyword>
<dbReference type="InterPro" id="IPR045176">
    <property type="entry name" value="Got1"/>
</dbReference>
<comment type="caution">
    <text evidence="8">The sequence shown here is derived from an EMBL/GenBank/DDBJ whole genome shotgun (WGS) entry which is preliminary data.</text>
</comment>
<dbReference type="GO" id="GO:0000139">
    <property type="term" value="C:Golgi membrane"/>
    <property type="evidence" value="ECO:0007669"/>
    <property type="project" value="UniProtKB-SubCell"/>
</dbReference>
<dbReference type="Pfam" id="PF04178">
    <property type="entry name" value="Got1"/>
    <property type="match status" value="1"/>
</dbReference>
<dbReference type="RefSeq" id="XP_024665061.1">
    <property type="nucleotide sequence ID" value="XM_024809293.1"/>
</dbReference>
<evidence type="ECO:0000256" key="7">
    <source>
        <dbReference type="SAM" id="Phobius"/>
    </source>
</evidence>
<evidence type="ECO:0000256" key="3">
    <source>
        <dbReference type="ARBA" id="ARBA00022989"/>
    </source>
</evidence>
<reference evidence="8 9" key="1">
    <citation type="submission" date="2017-04" db="EMBL/GenBank/DDBJ databases">
        <title>Genome sequencing of [Candida] sorbophila.</title>
        <authorList>
            <person name="Ahn J.O."/>
        </authorList>
    </citation>
    <scope>NUCLEOTIDE SEQUENCE [LARGE SCALE GENOMIC DNA]</scope>
    <source>
        <strain evidence="8 9">DS02</strain>
    </source>
</reference>
<evidence type="ECO:0000256" key="2">
    <source>
        <dbReference type="ARBA" id="ARBA00022692"/>
    </source>
</evidence>
<evidence type="ECO:0000313" key="9">
    <source>
        <dbReference type="Proteomes" id="UP000238350"/>
    </source>
</evidence>
<evidence type="ECO:0000256" key="6">
    <source>
        <dbReference type="ARBA" id="ARBA00025799"/>
    </source>
</evidence>
<keyword evidence="9" id="KW-1185">Reference proteome</keyword>